<organism evidence="1 2">
    <name type="scientific">Entotheonella factor</name>
    <dbReference type="NCBI Taxonomy" id="1429438"/>
    <lineage>
        <taxon>Bacteria</taxon>
        <taxon>Pseudomonadati</taxon>
        <taxon>Nitrospinota/Tectimicrobiota group</taxon>
        <taxon>Candidatus Tectimicrobiota</taxon>
        <taxon>Candidatus Entotheonellia</taxon>
        <taxon>Candidatus Entotheonellales</taxon>
        <taxon>Candidatus Entotheonellaceae</taxon>
        <taxon>Candidatus Entotheonella</taxon>
    </lineage>
</organism>
<keyword evidence="2" id="KW-1185">Reference proteome</keyword>
<evidence type="ECO:0000313" key="1">
    <source>
        <dbReference type="EMBL" id="ETW92731.1"/>
    </source>
</evidence>
<dbReference type="EMBL" id="AZHW01001390">
    <property type="protein sequence ID" value="ETW92731.1"/>
    <property type="molecule type" value="Genomic_DNA"/>
</dbReference>
<dbReference type="HOGENOM" id="CLU_526479_0_0_7"/>
<evidence type="ECO:0008006" key="3">
    <source>
        <dbReference type="Google" id="ProtNLM"/>
    </source>
</evidence>
<comment type="caution">
    <text evidence="1">The sequence shown here is derived from an EMBL/GenBank/DDBJ whole genome shotgun (WGS) entry which is preliminary data.</text>
</comment>
<evidence type="ECO:0000313" key="2">
    <source>
        <dbReference type="Proteomes" id="UP000019141"/>
    </source>
</evidence>
<protein>
    <recommendedName>
        <fullName evidence="3">Knr4/Smi1-like domain-containing protein</fullName>
    </recommendedName>
</protein>
<reference evidence="1 2" key="1">
    <citation type="journal article" date="2014" name="Nature">
        <title>An environmental bacterial taxon with a large and distinct metabolic repertoire.</title>
        <authorList>
            <person name="Wilson M.C."/>
            <person name="Mori T."/>
            <person name="Ruckert C."/>
            <person name="Uria A.R."/>
            <person name="Helf M.J."/>
            <person name="Takada K."/>
            <person name="Gernert C."/>
            <person name="Steffens U.A."/>
            <person name="Heycke N."/>
            <person name="Schmitt S."/>
            <person name="Rinke C."/>
            <person name="Helfrich E.J."/>
            <person name="Brachmann A.O."/>
            <person name="Gurgui C."/>
            <person name="Wakimoto T."/>
            <person name="Kracht M."/>
            <person name="Crusemann M."/>
            <person name="Hentschel U."/>
            <person name="Abe I."/>
            <person name="Matsunaga S."/>
            <person name="Kalinowski J."/>
            <person name="Takeyama H."/>
            <person name="Piel J."/>
        </authorList>
    </citation>
    <scope>NUCLEOTIDE SEQUENCE [LARGE SCALE GENOMIC DNA]</scope>
    <source>
        <strain evidence="2">TSY1</strain>
    </source>
</reference>
<sequence length="517" mass="59982">MASSGHGFETPSRLGCAMLQSLNDIADLVLDLWREAELPLTQAEQRRLRSCITSSQHFTAKFSNRLRELINHREPNPETPAWLEMIDDFFQAPPDRPMPTPGQRNIEYMHEWVAIVELILPFVYFDAIVRTRSFDDDVMGRIELAYLVALEIPRNVTEAQRLYDAILSCPQERIQATVYGWETIPQPFMAQMLFALLLSRHAEPDSALWRFQLQCLQTCPDYLLDIPELVVHAPGSYRPAFWLAYQVTDPLFIDILLERGSAEVQKRVEENQEYRRKRRRDYQLLESNTPDQAESWFDGLPESQRSFAALLMEFEAFLQEHAPDICEGLRPGIQNDQLQKLNDALSPLRLTDDLATLYKWHNGIEYGGFLFGFPELFPIEEVLRDYHETIEMCKNAGGEWSVALLPVAYESQVYRLASLTTESQASTPMLYHDIVEGTVMVQHTTLFQMIQTYLQAYREGAVYYDEAEEDWEIDEDHFNRIRLLYSPNASMDSGSTQGVYDLYEPESWPPEWQAHRL</sequence>
<accession>W4L5X6</accession>
<dbReference type="Proteomes" id="UP000019141">
    <property type="component" value="Unassembled WGS sequence"/>
</dbReference>
<dbReference type="AlphaFoldDB" id="W4L5X6"/>
<name>W4L5X6_ENTF1</name>
<proteinExistence type="predicted"/>
<gene>
    <name evidence="1" type="ORF">ETSY1_42390</name>
</gene>